<gene>
    <name evidence="2" type="primary">Dper\GL21602</name>
    <name evidence="2" type="ORF">Dper_GL21602</name>
</gene>
<dbReference type="AlphaFoldDB" id="B4GFM1"/>
<keyword evidence="3" id="KW-1185">Reference proteome</keyword>
<reference evidence="2 3" key="1">
    <citation type="journal article" date="2007" name="Nature">
        <title>Evolution of genes and genomes on the Drosophila phylogeny.</title>
        <authorList>
            <consortium name="Drosophila 12 Genomes Consortium"/>
            <person name="Clark A.G."/>
            <person name="Eisen M.B."/>
            <person name="Smith D.R."/>
            <person name="Bergman C.M."/>
            <person name="Oliver B."/>
            <person name="Markow T.A."/>
            <person name="Kaufman T.C."/>
            <person name="Kellis M."/>
            <person name="Gelbart W."/>
            <person name="Iyer V.N."/>
            <person name="Pollard D.A."/>
            <person name="Sackton T.B."/>
            <person name="Larracuente A.M."/>
            <person name="Singh N.D."/>
            <person name="Abad J.P."/>
            <person name="Abt D.N."/>
            <person name="Adryan B."/>
            <person name="Aguade M."/>
            <person name="Akashi H."/>
            <person name="Anderson W.W."/>
            <person name="Aquadro C.F."/>
            <person name="Ardell D.H."/>
            <person name="Arguello R."/>
            <person name="Artieri C.G."/>
            <person name="Barbash D.A."/>
            <person name="Barker D."/>
            <person name="Barsanti P."/>
            <person name="Batterham P."/>
            <person name="Batzoglou S."/>
            <person name="Begun D."/>
            <person name="Bhutkar A."/>
            <person name="Blanco E."/>
            <person name="Bosak S.A."/>
            <person name="Bradley R.K."/>
            <person name="Brand A.D."/>
            <person name="Brent M.R."/>
            <person name="Brooks A.N."/>
            <person name="Brown R.H."/>
            <person name="Butlin R.K."/>
            <person name="Caggese C."/>
            <person name="Calvi B.R."/>
            <person name="Bernardo de Carvalho A."/>
            <person name="Caspi A."/>
            <person name="Castrezana S."/>
            <person name="Celniker S.E."/>
            <person name="Chang J.L."/>
            <person name="Chapple C."/>
            <person name="Chatterji S."/>
            <person name="Chinwalla A."/>
            <person name="Civetta A."/>
            <person name="Clifton S.W."/>
            <person name="Comeron J.M."/>
            <person name="Costello J.C."/>
            <person name="Coyne J.A."/>
            <person name="Daub J."/>
            <person name="David R.G."/>
            <person name="Delcher A.L."/>
            <person name="Delehaunty K."/>
            <person name="Do C.B."/>
            <person name="Ebling H."/>
            <person name="Edwards K."/>
            <person name="Eickbush T."/>
            <person name="Evans J.D."/>
            <person name="Filipski A."/>
            <person name="Findeiss S."/>
            <person name="Freyhult E."/>
            <person name="Fulton L."/>
            <person name="Fulton R."/>
            <person name="Garcia A.C."/>
            <person name="Gardiner A."/>
            <person name="Garfield D.A."/>
            <person name="Garvin B.E."/>
            <person name="Gibson G."/>
            <person name="Gilbert D."/>
            <person name="Gnerre S."/>
            <person name="Godfrey J."/>
            <person name="Good R."/>
            <person name="Gotea V."/>
            <person name="Gravely B."/>
            <person name="Greenberg A.J."/>
            <person name="Griffiths-Jones S."/>
            <person name="Gross S."/>
            <person name="Guigo R."/>
            <person name="Gustafson E.A."/>
            <person name="Haerty W."/>
            <person name="Hahn M.W."/>
            <person name="Halligan D.L."/>
            <person name="Halpern A.L."/>
            <person name="Halter G.M."/>
            <person name="Han M.V."/>
            <person name="Heger A."/>
            <person name="Hillier L."/>
            <person name="Hinrichs A.S."/>
            <person name="Holmes I."/>
            <person name="Hoskins R.A."/>
            <person name="Hubisz M.J."/>
            <person name="Hultmark D."/>
            <person name="Huntley M.A."/>
            <person name="Jaffe D.B."/>
            <person name="Jagadeeshan S."/>
            <person name="Jeck W.R."/>
            <person name="Johnson J."/>
            <person name="Jones C.D."/>
            <person name="Jordan W.C."/>
            <person name="Karpen G.H."/>
            <person name="Kataoka E."/>
            <person name="Keightley P.D."/>
            <person name="Kheradpour P."/>
            <person name="Kirkness E.F."/>
            <person name="Koerich L.B."/>
            <person name="Kristiansen K."/>
            <person name="Kudrna D."/>
            <person name="Kulathinal R.J."/>
            <person name="Kumar S."/>
            <person name="Kwok R."/>
            <person name="Lander E."/>
            <person name="Langley C.H."/>
            <person name="Lapoint R."/>
            <person name="Lazzaro B.P."/>
            <person name="Lee S.J."/>
            <person name="Levesque L."/>
            <person name="Li R."/>
            <person name="Lin C.F."/>
            <person name="Lin M.F."/>
            <person name="Lindblad-Toh K."/>
            <person name="Llopart A."/>
            <person name="Long M."/>
            <person name="Low L."/>
            <person name="Lozovsky E."/>
            <person name="Lu J."/>
            <person name="Luo M."/>
            <person name="Machado C.A."/>
            <person name="Makalowski W."/>
            <person name="Marzo M."/>
            <person name="Matsuda M."/>
            <person name="Matzkin L."/>
            <person name="McAllister B."/>
            <person name="McBride C.S."/>
            <person name="McKernan B."/>
            <person name="McKernan K."/>
            <person name="Mendez-Lago M."/>
            <person name="Minx P."/>
            <person name="Mollenhauer M.U."/>
            <person name="Montooth K."/>
            <person name="Mount S.M."/>
            <person name="Mu X."/>
            <person name="Myers E."/>
            <person name="Negre B."/>
            <person name="Newfeld S."/>
            <person name="Nielsen R."/>
            <person name="Noor M.A."/>
            <person name="O'Grady P."/>
            <person name="Pachter L."/>
            <person name="Papaceit M."/>
            <person name="Parisi M.J."/>
            <person name="Parisi M."/>
            <person name="Parts L."/>
            <person name="Pedersen J.S."/>
            <person name="Pesole G."/>
            <person name="Phillippy A.M."/>
            <person name="Ponting C.P."/>
            <person name="Pop M."/>
            <person name="Porcelli D."/>
            <person name="Powell J.R."/>
            <person name="Prohaska S."/>
            <person name="Pruitt K."/>
            <person name="Puig M."/>
            <person name="Quesneville H."/>
            <person name="Ram K.R."/>
            <person name="Rand D."/>
            <person name="Rasmussen M.D."/>
            <person name="Reed L.K."/>
            <person name="Reenan R."/>
            <person name="Reily A."/>
            <person name="Remington K.A."/>
            <person name="Rieger T.T."/>
            <person name="Ritchie M.G."/>
            <person name="Robin C."/>
            <person name="Rogers Y.H."/>
            <person name="Rohde C."/>
            <person name="Rozas J."/>
            <person name="Rubenfield M.J."/>
            <person name="Ruiz A."/>
            <person name="Russo S."/>
            <person name="Salzberg S.L."/>
            <person name="Sanchez-Gracia A."/>
            <person name="Saranga D.J."/>
            <person name="Sato H."/>
            <person name="Schaeffer S.W."/>
            <person name="Schatz M.C."/>
            <person name="Schlenke T."/>
            <person name="Schwartz R."/>
            <person name="Segarra C."/>
            <person name="Singh R.S."/>
            <person name="Sirot L."/>
            <person name="Sirota M."/>
            <person name="Sisneros N.B."/>
            <person name="Smith C.D."/>
            <person name="Smith T.F."/>
            <person name="Spieth J."/>
            <person name="Stage D.E."/>
            <person name="Stark A."/>
            <person name="Stephan W."/>
            <person name="Strausberg R.L."/>
            <person name="Strempel S."/>
            <person name="Sturgill D."/>
            <person name="Sutton G."/>
            <person name="Sutton G.G."/>
            <person name="Tao W."/>
            <person name="Teichmann S."/>
            <person name="Tobari Y.N."/>
            <person name="Tomimura Y."/>
            <person name="Tsolas J.M."/>
            <person name="Valente V.L."/>
            <person name="Venter E."/>
            <person name="Venter J.C."/>
            <person name="Vicario S."/>
            <person name="Vieira F.G."/>
            <person name="Vilella A.J."/>
            <person name="Villasante A."/>
            <person name="Walenz B."/>
            <person name="Wang J."/>
            <person name="Wasserman M."/>
            <person name="Watts T."/>
            <person name="Wilson D."/>
            <person name="Wilson R.K."/>
            <person name="Wing R.A."/>
            <person name="Wolfner M.F."/>
            <person name="Wong A."/>
            <person name="Wong G.K."/>
            <person name="Wu C.I."/>
            <person name="Wu G."/>
            <person name="Yamamoto D."/>
            <person name="Yang H.P."/>
            <person name="Yang S.P."/>
            <person name="Yorke J.A."/>
            <person name="Yoshida K."/>
            <person name="Zdobnov E."/>
            <person name="Zhang P."/>
            <person name="Zhang Y."/>
            <person name="Zimin A.V."/>
            <person name="Baldwin J."/>
            <person name="Abdouelleil A."/>
            <person name="Abdulkadir J."/>
            <person name="Abebe A."/>
            <person name="Abera B."/>
            <person name="Abreu J."/>
            <person name="Acer S.C."/>
            <person name="Aftuck L."/>
            <person name="Alexander A."/>
            <person name="An P."/>
            <person name="Anderson E."/>
            <person name="Anderson S."/>
            <person name="Arachi H."/>
            <person name="Azer M."/>
            <person name="Bachantsang P."/>
            <person name="Barry A."/>
            <person name="Bayul T."/>
            <person name="Berlin A."/>
            <person name="Bessette D."/>
            <person name="Bloom T."/>
            <person name="Blye J."/>
            <person name="Boguslavskiy L."/>
            <person name="Bonnet C."/>
            <person name="Boukhgalter B."/>
            <person name="Bourzgui I."/>
            <person name="Brown A."/>
            <person name="Cahill P."/>
            <person name="Channer S."/>
            <person name="Cheshatsang Y."/>
            <person name="Chuda L."/>
            <person name="Citroen M."/>
            <person name="Collymore A."/>
            <person name="Cooke P."/>
            <person name="Costello M."/>
            <person name="D'Aco K."/>
            <person name="Daza R."/>
            <person name="De Haan G."/>
            <person name="DeGray S."/>
            <person name="DeMaso C."/>
            <person name="Dhargay N."/>
            <person name="Dooley K."/>
            <person name="Dooley E."/>
            <person name="Doricent M."/>
            <person name="Dorje P."/>
            <person name="Dorjee K."/>
            <person name="Dupes A."/>
            <person name="Elong R."/>
            <person name="Falk J."/>
            <person name="Farina A."/>
            <person name="Faro S."/>
            <person name="Ferguson D."/>
            <person name="Fisher S."/>
            <person name="Foley C.D."/>
            <person name="Franke A."/>
            <person name="Friedrich D."/>
            <person name="Gadbois L."/>
            <person name="Gearin G."/>
            <person name="Gearin C.R."/>
            <person name="Giannoukos G."/>
            <person name="Goode T."/>
            <person name="Graham J."/>
            <person name="Grandbois E."/>
            <person name="Grewal S."/>
            <person name="Gyaltsen K."/>
            <person name="Hafez N."/>
            <person name="Hagos B."/>
            <person name="Hall J."/>
            <person name="Henson C."/>
            <person name="Hollinger A."/>
            <person name="Honan T."/>
            <person name="Huard M.D."/>
            <person name="Hughes L."/>
            <person name="Hurhula B."/>
            <person name="Husby M.E."/>
            <person name="Kamat A."/>
            <person name="Kanga B."/>
            <person name="Kashin S."/>
            <person name="Khazanovich D."/>
            <person name="Kisner P."/>
            <person name="Lance K."/>
            <person name="Lara M."/>
            <person name="Lee W."/>
            <person name="Lennon N."/>
            <person name="Letendre F."/>
            <person name="LeVine R."/>
            <person name="Lipovsky A."/>
            <person name="Liu X."/>
            <person name="Liu J."/>
            <person name="Liu S."/>
            <person name="Lokyitsang T."/>
            <person name="Lokyitsang Y."/>
            <person name="Lubonja R."/>
            <person name="Lui A."/>
            <person name="MacDonald P."/>
            <person name="Magnisalis V."/>
            <person name="Maru K."/>
            <person name="Matthews C."/>
            <person name="McCusker W."/>
            <person name="McDonough S."/>
            <person name="Mehta T."/>
            <person name="Meldrim J."/>
            <person name="Meneus L."/>
            <person name="Mihai O."/>
            <person name="Mihalev A."/>
            <person name="Mihova T."/>
            <person name="Mittelman R."/>
            <person name="Mlenga V."/>
            <person name="Montmayeur A."/>
            <person name="Mulrain L."/>
            <person name="Navidi A."/>
            <person name="Naylor J."/>
            <person name="Negash T."/>
            <person name="Nguyen T."/>
            <person name="Nguyen N."/>
            <person name="Nicol R."/>
            <person name="Norbu C."/>
            <person name="Norbu N."/>
            <person name="Novod N."/>
            <person name="O'Neill B."/>
            <person name="Osman S."/>
            <person name="Markiewicz E."/>
            <person name="Oyono O.L."/>
            <person name="Patti C."/>
            <person name="Phunkhang P."/>
            <person name="Pierre F."/>
            <person name="Priest M."/>
            <person name="Raghuraman S."/>
            <person name="Rege F."/>
            <person name="Reyes R."/>
            <person name="Rise C."/>
            <person name="Rogov P."/>
            <person name="Ross K."/>
            <person name="Ryan E."/>
            <person name="Settipalli S."/>
            <person name="Shea T."/>
            <person name="Sherpa N."/>
            <person name="Shi L."/>
            <person name="Shih D."/>
            <person name="Sparrow T."/>
            <person name="Spaulding J."/>
            <person name="Stalker J."/>
            <person name="Stange-Thomann N."/>
            <person name="Stavropoulos S."/>
            <person name="Stone C."/>
            <person name="Strader C."/>
            <person name="Tesfaye S."/>
            <person name="Thomson T."/>
            <person name="Thoulutsang Y."/>
            <person name="Thoulutsang D."/>
            <person name="Topham K."/>
            <person name="Topping I."/>
            <person name="Tsamla T."/>
            <person name="Vassiliev H."/>
            <person name="Vo A."/>
            <person name="Wangchuk T."/>
            <person name="Wangdi T."/>
            <person name="Weiand M."/>
            <person name="Wilkinson J."/>
            <person name="Wilson A."/>
            <person name="Yadav S."/>
            <person name="Young G."/>
            <person name="Yu Q."/>
            <person name="Zembek L."/>
            <person name="Zhong D."/>
            <person name="Zimmer A."/>
            <person name="Zwirko Z."/>
            <person name="Jaffe D.B."/>
            <person name="Alvarez P."/>
            <person name="Brockman W."/>
            <person name="Butler J."/>
            <person name="Chin C."/>
            <person name="Gnerre S."/>
            <person name="Grabherr M."/>
            <person name="Kleber M."/>
            <person name="Mauceli E."/>
            <person name="MacCallum I."/>
        </authorList>
    </citation>
    <scope>NUCLEOTIDE SEQUENCE [LARGE SCALE GENOMIC DNA]</scope>
    <source>
        <strain evidence="3">MSH-3 / Tucson 14011-0111.49</strain>
    </source>
</reference>
<evidence type="ECO:0000313" key="3">
    <source>
        <dbReference type="Proteomes" id="UP000008744"/>
    </source>
</evidence>
<dbReference type="Proteomes" id="UP000008744">
    <property type="component" value="Unassembled WGS sequence"/>
</dbReference>
<protein>
    <submittedName>
        <fullName evidence="2">GL21602</fullName>
    </submittedName>
</protein>
<feature type="region of interest" description="Disordered" evidence="1">
    <location>
        <begin position="1"/>
        <end position="67"/>
    </location>
</feature>
<proteinExistence type="predicted"/>
<accession>B4GFM1</accession>
<dbReference type="HOGENOM" id="CLU_2457143_0_0_1"/>
<name>B4GFM1_DROPE</name>
<evidence type="ECO:0000313" key="2">
    <source>
        <dbReference type="EMBL" id="EDW34406.1"/>
    </source>
</evidence>
<feature type="compositionally biased region" description="Basic residues" evidence="1">
    <location>
        <begin position="8"/>
        <end position="19"/>
    </location>
</feature>
<evidence type="ECO:0000256" key="1">
    <source>
        <dbReference type="SAM" id="MobiDB-lite"/>
    </source>
</evidence>
<dbReference type="EMBL" id="CH479182">
    <property type="protein sequence ID" value="EDW34406.1"/>
    <property type="molecule type" value="Genomic_DNA"/>
</dbReference>
<organism evidence="3">
    <name type="scientific">Drosophila persimilis</name>
    <name type="common">Fruit fly</name>
    <dbReference type="NCBI Taxonomy" id="7234"/>
    <lineage>
        <taxon>Eukaryota</taxon>
        <taxon>Metazoa</taxon>
        <taxon>Ecdysozoa</taxon>
        <taxon>Arthropoda</taxon>
        <taxon>Hexapoda</taxon>
        <taxon>Insecta</taxon>
        <taxon>Pterygota</taxon>
        <taxon>Neoptera</taxon>
        <taxon>Endopterygota</taxon>
        <taxon>Diptera</taxon>
        <taxon>Brachycera</taxon>
        <taxon>Muscomorpha</taxon>
        <taxon>Ephydroidea</taxon>
        <taxon>Drosophilidae</taxon>
        <taxon>Drosophila</taxon>
        <taxon>Sophophora</taxon>
    </lineage>
</organism>
<sequence length="89" mass="10082">MENEWRGRDKRTHGTKRKADRQAGGQTGRSVGRSVSPRYRTQSKSQSKLERSCSLPLGSTPPRCSQKDQQMKISMGWLAGCQPHWLLLV</sequence>